<gene>
    <name evidence="1" type="ORF">NCTC11978_02152</name>
</gene>
<organism evidence="1 2">
    <name type="scientific">Legionella feeleii</name>
    <dbReference type="NCBI Taxonomy" id="453"/>
    <lineage>
        <taxon>Bacteria</taxon>
        <taxon>Pseudomonadati</taxon>
        <taxon>Pseudomonadota</taxon>
        <taxon>Gammaproteobacteria</taxon>
        <taxon>Legionellales</taxon>
        <taxon>Legionellaceae</taxon>
        <taxon>Legionella</taxon>
    </lineage>
</organism>
<proteinExistence type="predicted"/>
<sequence length="45" mass="5232">MGYIASLVKATQDKALLELYTGLLHVVRNDNRFLLKNNLLFKKRL</sequence>
<dbReference type="Proteomes" id="UP000254033">
    <property type="component" value="Unassembled WGS sequence"/>
</dbReference>
<dbReference type="EMBL" id="UGNY01000001">
    <property type="protein sequence ID" value="STX38962.1"/>
    <property type="molecule type" value="Genomic_DNA"/>
</dbReference>
<protein>
    <submittedName>
        <fullName evidence="1">Uncharacterized protein</fullName>
    </submittedName>
</protein>
<name>A0A378IVM5_9GAMM</name>
<accession>A0A378IVM5</accession>
<reference evidence="1 2" key="1">
    <citation type="submission" date="2018-06" db="EMBL/GenBank/DDBJ databases">
        <authorList>
            <consortium name="Pathogen Informatics"/>
            <person name="Doyle S."/>
        </authorList>
    </citation>
    <scope>NUCLEOTIDE SEQUENCE [LARGE SCALE GENOMIC DNA]</scope>
    <source>
        <strain evidence="1 2">NCTC11978</strain>
    </source>
</reference>
<evidence type="ECO:0000313" key="1">
    <source>
        <dbReference type="EMBL" id="STX38962.1"/>
    </source>
</evidence>
<dbReference type="AlphaFoldDB" id="A0A378IVM5"/>
<evidence type="ECO:0000313" key="2">
    <source>
        <dbReference type="Proteomes" id="UP000254033"/>
    </source>
</evidence>